<gene>
    <name evidence="2" type="ORF">JAO75_23330</name>
</gene>
<dbReference type="InterPro" id="IPR042230">
    <property type="entry name" value="CusF_sf"/>
</dbReference>
<evidence type="ECO:0000256" key="1">
    <source>
        <dbReference type="SAM" id="MobiDB-lite"/>
    </source>
</evidence>
<dbReference type="Proteomes" id="UP000620670">
    <property type="component" value="Unassembled WGS sequence"/>
</dbReference>
<sequence>MGNMQNMQNMPGMGGGKAPAATSASATGTVESVSAQQRKIKLNHEPIPAFGWPAMSMEMAAAPAVDLTQVKPGAKVKFTLSKGTDGSYTVQALSPAQ</sequence>
<feature type="region of interest" description="Disordered" evidence="1">
    <location>
        <begin position="1"/>
        <end position="39"/>
    </location>
</feature>
<feature type="compositionally biased region" description="Low complexity" evidence="1">
    <location>
        <begin position="1"/>
        <end position="11"/>
    </location>
</feature>
<evidence type="ECO:0000313" key="2">
    <source>
        <dbReference type="EMBL" id="MBJ6128336.1"/>
    </source>
</evidence>
<reference evidence="3" key="1">
    <citation type="submission" date="2020-12" db="EMBL/GenBank/DDBJ databases">
        <title>Hymenobacter sp.</title>
        <authorList>
            <person name="Kim M.K."/>
        </authorList>
    </citation>
    <scope>NUCLEOTIDE SEQUENCE [LARGE SCALE GENOMIC DNA]</scope>
    <source>
        <strain evidence="3">BT325</strain>
    </source>
</reference>
<keyword evidence="3" id="KW-1185">Reference proteome</keyword>
<dbReference type="EMBL" id="JAELXT010000046">
    <property type="protein sequence ID" value="MBJ6128336.1"/>
    <property type="molecule type" value="Genomic_DNA"/>
</dbReference>
<evidence type="ECO:0000313" key="3">
    <source>
        <dbReference type="Proteomes" id="UP000620670"/>
    </source>
</evidence>
<comment type="caution">
    <text evidence="2">The sequence shown here is derived from an EMBL/GenBank/DDBJ whole genome shotgun (WGS) entry which is preliminary data.</text>
</comment>
<dbReference type="Gene3D" id="2.40.50.320">
    <property type="entry name" value="Copper binding periplasmic protein CusF"/>
    <property type="match status" value="1"/>
</dbReference>
<name>A0ABS0Y7P4_9HYPH</name>
<organism evidence="2 3">
    <name type="scientific">Microvirga splendida</name>
    <dbReference type="NCBI Taxonomy" id="2795727"/>
    <lineage>
        <taxon>Bacteria</taxon>
        <taxon>Pseudomonadati</taxon>
        <taxon>Pseudomonadota</taxon>
        <taxon>Alphaproteobacteria</taxon>
        <taxon>Hyphomicrobiales</taxon>
        <taxon>Methylobacteriaceae</taxon>
        <taxon>Microvirga</taxon>
    </lineage>
</organism>
<protein>
    <submittedName>
        <fullName evidence="2">Copper-binding protein</fullName>
    </submittedName>
</protein>
<feature type="compositionally biased region" description="Low complexity" evidence="1">
    <location>
        <begin position="18"/>
        <end position="35"/>
    </location>
</feature>
<proteinExistence type="predicted"/>
<dbReference type="InterPro" id="IPR021647">
    <property type="entry name" value="CusF_Ec"/>
</dbReference>
<dbReference type="Pfam" id="PF11604">
    <property type="entry name" value="CusF_Ec"/>
    <property type="match status" value="1"/>
</dbReference>
<accession>A0ABS0Y7P4</accession>